<dbReference type="RefSeq" id="WP_190476569.1">
    <property type="nucleotide sequence ID" value="NZ_JACJSG010000038.1"/>
</dbReference>
<dbReference type="EMBL" id="JACJSG010000038">
    <property type="protein sequence ID" value="MBD2503636.1"/>
    <property type="molecule type" value="Genomic_DNA"/>
</dbReference>
<organism evidence="1 2">
    <name type="scientific">Anabaena azotica FACHB-119</name>
    <dbReference type="NCBI Taxonomy" id="947527"/>
    <lineage>
        <taxon>Bacteria</taxon>
        <taxon>Bacillati</taxon>
        <taxon>Cyanobacteriota</taxon>
        <taxon>Cyanophyceae</taxon>
        <taxon>Nostocales</taxon>
        <taxon>Nostocaceae</taxon>
        <taxon>Anabaena</taxon>
        <taxon>Anabaena azotica</taxon>
    </lineage>
</organism>
<keyword evidence="2" id="KW-1185">Reference proteome</keyword>
<evidence type="ECO:0000313" key="2">
    <source>
        <dbReference type="Proteomes" id="UP000661112"/>
    </source>
</evidence>
<dbReference type="Proteomes" id="UP000661112">
    <property type="component" value="Unassembled WGS sequence"/>
</dbReference>
<name>A0ABR8DAM3_9NOST</name>
<sequence length="119" mass="13258">MPKSLPYHDFLIARLQDPNYAAGYLETHMELEAGEEPDPRLLKLALSHVAEALSEQNMTPEQAKQHREKLDELLSQTGSEAIYNLGSWLNALGLKLTVAVVENADNHFTNTADQSELTV</sequence>
<accession>A0ABR8DAM3</accession>
<reference evidence="1 2" key="1">
    <citation type="journal article" date="2020" name="ISME J.">
        <title>Comparative genomics reveals insights into cyanobacterial evolution and habitat adaptation.</title>
        <authorList>
            <person name="Chen M.Y."/>
            <person name="Teng W.K."/>
            <person name="Zhao L."/>
            <person name="Hu C.X."/>
            <person name="Zhou Y.K."/>
            <person name="Han B.P."/>
            <person name="Song L.R."/>
            <person name="Shu W.S."/>
        </authorList>
    </citation>
    <scope>NUCLEOTIDE SEQUENCE [LARGE SCALE GENOMIC DNA]</scope>
    <source>
        <strain evidence="1 2">FACHB-119</strain>
    </source>
</reference>
<gene>
    <name evidence="1" type="ORF">H6G83_24010</name>
</gene>
<proteinExistence type="predicted"/>
<comment type="caution">
    <text evidence="1">The sequence shown here is derived from an EMBL/GenBank/DDBJ whole genome shotgun (WGS) entry which is preliminary data.</text>
</comment>
<evidence type="ECO:0000313" key="1">
    <source>
        <dbReference type="EMBL" id="MBD2503636.1"/>
    </source>
</evidence>
<protein>
    <submittedName>
        <fullName evidence="1">Transcriptional regulator</fullName>
    </submittedName>
</protein>